<evidence type="ECO:0000259" key="6">
    <source>
        <dbReference type="Pfam" id="PF25789"/>
    </source>
</evidence>
<feature type="compositionally biased region" description="Basic and acidic residues" evidence="4">
    <location>
        <begin position="645"/>
        <end position="654"/>
    </location>
</feature>
<dbReference type="InterPro" id="IPR007244">
    <property type="entry name" value="Naa35_N"/>
</dbReference>
<dbReference type="PANTHER" id="PTHR21373">
    <property type="entry name" value="GLUCOSE REPRESSIBLE PROTEIN MAK10"/>
    <property type="match status" value="1"/>
</dbReference>
<dbReference type="PANTHER" id="PTHR21373:SF0">
    <property type="entry name" value="N-ALPHA-ACETYLTRANSFERASE 35, NATC AUXILIARY SUBUNIT"/>
    <property type="match status" value="1"/>
</dbReference>
<dbReference type="Pfam" id="PF25789">
    <property type="entry name" value="TPR_NAA35"/>
    <property type="match status" value="1"/>
</dbReference>
<evidence type="ECO:0000259" key="5">
    <source>
        <dbReference type="Pfam" id="PF04112"/>
    </source>
</evidence>
<proteinExistence type="inferred from homology"/>
<accession>A0A4D9D7G7</accession>
<dbReference type="Proteomes" id="UP000355283">
    <property type="component" value="Unassembled WGS sequence"/>
</dbReference>
<gene>
    <name evidence="7" type="ORF">NSK_003354</name>
</gene>
<evidence type="ECO:0000313" key="7">
    <source>
        <dbReference type="EMBL" id="TFJ85395.1"/>
    </source>
</evidence>
<dbReference type="GO" id="GO:0031417">
    <property type="term" value="C:NatC complex"/>
    <property type="evidence" value="ECO:0007669"/>
    <property type="project" value="InterPro"/>
</dbReference>
<name>A0A4D9D7G7_9STRA</name>
<feature type="region of interest" description="Disordered" evidence="4">
    <location>
        <begin position="1"/>
        <end position="20"/>
    </location>
</feature>
<comment type="caution">
    <text evidence="7">The sequence shown here is derived from an EMBL/GenBank/DDBJ whole genome shotgun (WGS) entry which is preliminary data.</text>
</comment>
<evidence type="ECO:0008006" key="9">
    <source>
        <dbReference type="Google" id="ProtNLM"/>
    </source>
</evidence>
<feature type="domain" description="NAA35-like N-terminal" evidence="5">
    <location>
        <begin position="39"/>
        <end position="226"/>
    </location>
</feature>
<feature type="region of interest" description="Disordered" evidence="4">
    <location>
        <begin position="241"/>
        <end position="269"/>
    </location>
</feature>
<organism evidence="7 8">
    <name type="scientific">Nannochloropsis salina CCMP1776</name>
    <dbReference type="NCBI Taxonomy" id="1027361"/>
    <lineage>
        <taxon>Eukaryota</taxon>
        <taxon>Sar</taxon>
        <taxon>Stramenopiles</taxon>
        <taxon>Ochrophyta</taxon>
        <taxon>Eustigmatophyceae</taxon>
        <taxon>Eustigmatales</taxon>
        <taxon>Monodopsidaceae</taxon>
        <taxon>Microchloropsis</taxon>
        <taxon>Microchloropsis salina</taxon>
    </lineage>
</organism>
<dbReference type="InterPro" id="IPR057982">
    <property type="entry name" value="TPR_NAA35"/>
</dbReference>
<evidence type="ECO:0000256" key="3">
    <source>
        <dbReference type="ARBA" id="ARBA00022490"/>
    </source>
</evidence>
<keyword evidence="3" id="KW-0963">Cytoplasm</keyword>
<evidence type="ECO:0000256" key="1">
    <source>
        <dbReference type="ARBA" id="ARBA00004496"/>
    </source>
</evidence>
<comment type="similarity">
    <text evidence="2">Belongs to the MAK10 family.</text>
</comment>
<keyword evidence="8" id="KW-1185">Reference proteome</keyword>
<dbReference type="Pfam" id="PF04112">
    <property type="entry name" value="Mak10"/>
    <property type="match status" value="1"/>
</dbReference>
<feature type="region of interest" description="Disordered" evidence="4">
    <location>
        <begin position="603"/>
        <end position="665"/>
    </location>
</feature>
<protein>
    <recommendedName>
        <fullName evidence="9">Mak10 subunit, NatC N(Alpha)-terminal acetyltransferase</fullName>
    </recommendedName>
</protein>
<comment type="subcellular location">
    <subcellularLocation>
        <location evidence="1">Cytoplasm</location>
    </subcellularLocation>
</comment>
<reference evidence="7 8" key="1">
    <citation type="submission" date="2019-01" db="EMBL/GenBank/DDBJ databases">
        <title>Nuclear Genome Assembly of the Microalgal Biofuel strain Nannochloropsis salina CCMP1776.</title>
        <authorList>
            <person name="Hovde B."/>
        </authorList>
    </citation>
    <scope>NUCLEOTIDE SEQUENCE [LARGE SCALE GENOMIC DNA]</scope>
    <source>
        <strain evidence="7 8">CCMP1776</strain>
    </source>
</reference>
<sequence length="870" mass="94525">MASVNEDAVDEETGGSGSGAAWTDITSDCRLAAASLDTGEMICSPAFSLFEAMSALELMDPKMDESLLEPVESVQSRLARGALPVQLSVGQAARVVENMLAFEVAWYQGASLLDSLLLCLYPHGASIHALCSLCGVTRTSEPHESGAEGIRRKSGGGGAAGPIVRDAITSDPACTPALALLAVVFGTLKTVAGFRKVILDADIYEEEDAQPNSLGLYLAENLETDDAIFLLKEAREGLRLQEGGSSQNKGVAGQEEGEEMEERKGGPGEERDLASLVAQLTFRIALLNLIDVLHSFDPSQGAKAGHALRDALQEAIDALGTVKEGGEETVEEEKVEASGESGPVAFAFDRGITRALKGNAPRRVIHIPSLSQALLVFRSLLDDLGKTLAAFAFDVNFEVETEGTGRERAFSLQRLRMFLDAFAAASPGIIARSFLHQHLVKEDEDLLLGRFPFSLALTEHMQGVGLPVSVVCSPQSQAFLLTAAKTLAEALRNLCHNKARQRMRLEVLFQDLGVLEEQAEISDADFRAAHQLSENTTPFLLQWIMEEALRHMQSYIQLGFELDLYAATEAEEILWYLDCLLSVRLQILTSLENQRVELENLRRQTTAAVSSDKEKQVKKESKSGIGTGKGRGGGGKKKQKNKGAKGTEEKKGEEEAVAGGPTIRPDDDALAETQIALSIHRLLARGGHLALTGLGRARGSWPIEIPRARAAIRFHHRFKAFAPLRYPVLMTYDDFQAVHDQRREEGDEEGASLTNAKECFKAVKTLVEHGVRIKSHLQDEEGKVNLKNLARAAISNSVALVQAEASLREVGEKGGNRIGKEDSRNGLKKDEIRGAGVEWKEIERPRKRAEVTLSFVAHPQVPVLVVKVME</sequence>
<dbReference type="InterPro" id="IPR057983">
    <property type="entry name" value="NAA35-like_N"/>
</dbReference>
<evidence type="ECO:0000313" key="8">
    <source>
        <dbReference type="Proteomes" id="UP000355283"/>
    </source>
</evidence>
<dbReference type="OrthoDB" id="269405at2759"/>
<feature type="compositionally biased region" description="Basic residues" evidence="4">
    <location>
        <begin position="634"/>
        <end position="643"/>
    </location>
</feature>
<evidence type="ECO:0000256" key="2">
    <source>
        <dbReference type="ARBA" id="ARBA00006289"/>
    </source>
</evidence>
<feature type="compositionally biased region" description="Basic and acidic residues" evidence="4">
    <location>
        <begin position="611"/>
        <end position="622"/>
    </location>
</feature>
<dbReference type="AlphaFoldDB" id="A0A4D9D7G7"/>
<dbReference type="EMBL" id="SDOX01000014">
    <property type="protein sequence ID" value="TFJ85395.1"/>
    <property type="molecule type" value="Genomic_DNA"/>
</dbReference>
<evidence type="ECO:0000256" key="4">
    <source>
        <dbReference type="SAM" id="MobiDB-lite"/>
    </source>
</evidence>
<feature type="domain" description="NAA35-like TPR repeats" evidence="6">
    <location>
        <begin position="411"/>
        <end position="803"/>
    </location>
</feature>